<gene>
    <name evidence="5" type="ORF">AB1Y20_011644</name>
</gene>
<sequence>MAREALYTPPLHGGGLSSITPGLLQVWYSESTLAALAREVEHAQPRRLACLSCPSVYFWLREKGSCAASNFEYDRRWGEDTNFVFFDCYSPDDVDPSLHAQFDFLIADPPSLQLSVLENYATVIRRLAAPGAKILFSTFDSFFPTIGRWCFYSNFKCVALCVPNDELSHAVATDEPDESWADGFHMPQHEI</sequence>
<evidence type="ECO:0000256" key="2">
    <source>
        <dbReference type="ARBA" id="ARBA00022490"/>
    </source>
</evidence>
<name>A0AB34IH46_PRYPA</name>
<keyword evidence="4" id="KW-0808">Transferase</keyword>
<comment type="caution">
    <text evidence="5">The sequence shown here is derived from an EMBL/GenBank/DDBJ whole genome shotgun (WGS) entry which is preliminary data.</text>
</comment>
<dbReference type="Proteomes" id="UP001515480">
    <property type="component" value="Unassembled WGS sequence"/>
</dbReference>
<evidence type="ECO:0000313" key="6">
    <source>
        <dbReference type="Proteomes" id="UP001515480"/>
    </source>
</evidence>
<comment type="subcellular location">
    <subcellularLocation>
        <location evidence="1">Cytoplasm</location>
    </subcellularLocation>
</comment>
<dbReference type="GO" id="GO:0016279">
    <property type="term" value="F:protein-lysine N-methyltransferase activity"/>
    <property type="evidence" value="ECO:0007669"/>
    <property type="project" value="InterPro"/>
</dbReference>
<keyword evidence="2" id="KW-0963">Cytoplasm</keyword>
<evidence type="ECO:0000256" key="4">
    <source>
        <dbReference type="ARBA" id="ARBA00022679"/>
    </source>
</evidence>
<dbReference type="InterPro" id="IPR019369">
    <property type="entry name" value="Efm5/EEF1AKMT1"/>
</dbReference>
<dbReference type="InterPro" id="IPR041370">
    <property type="entry name" value="Mlase_EEF1AKMT1/ZCCHC4"/>
</dbReference>
<evidence type="ECO:0000313" key="5">
    <source>
        <dbReference type="EMBL" id="KAL1499440.1"/>
    </source>
</evidence>
<organism evidence="5 6">
    <name type="scientific">Prymnesium parvum</name>
    <name type="common">Toxic golden alga</name>
    <dbReference type="NCBI Taxonomy" id="97485"/>
    <lineage>
        <taxon>Eukaryota</taxon>
        <taxon>Haptista</taxon>
        <taxon>Haptophyta</taxon>
        <taxon>Prymnesiophyceae</taxon>
        <taxon>Prymnesiales</taxon>
        <taxon>Prymnesiaceae</taxon>
        <taxon>Prymnesium</taxon>
    </lineage>
</organism>
<dbReference type="GO" id="GO:0005737">
    <property type="term" value="C:cytoplasm"/>
    <property type="evidence" value="ECO:0007669"/>
    <property type="project" value="UniProtKB-SubCell"/>
</dbReference>
<evidence type="ECO:0000256" key="3">
    <source>
        <dbReference type="ARBA" id="ARBA00022603"/>
    </source>
</evidence>
<dbReference type="EMBL" id="JBGBPQ010000025">
    <property type="protein sequence ID" value="KAL1499440.1"/>
    <property type="molecule type" value="Genomic_DNA"/>
</dbReference>
<evidence type="ECO:0000256" key="1">
    <source>
        <dbReference type="ARBA" id="ARBA00004496"/>
    </source>
</evidence>
<dbReference type="GO" id="GO:0032259">
    <property type="term" value="P:methylation"/>
    <property type="evidence" value="ECO:0007669"/>
    <property type="project" value="UniProtKB-KW"/>
</dbReference>
<dbReference type="Pfam" id="PF10237">
    <property type="entry name" value="N6-adenineMlase"/>
    <property type="match status" value="1"/>
</dbReference>
<dbReference type="PANTHER" id="PTHR13200">
    <property type="entry name" value="EEF1A LYSINE METHYLTRANSFERASE 1"/>
    <property type="match status" value="1"/>
</dbReference>
<protein>
    <submittedName>
        <fullName evidence="5">Uncharacterized protein</fullName>
    </submittedName>
</protein>
<dbReference type="PANTHER" id="PTHR13200:SF1">
    <property type="entry name" value="NUCLEIC ACID BINDING PROTEIN"/>
    <property type="match status" value="1"/>
</dbReference>
<keyword evidence="3" id="KW-0489">Methyltransferase</keyword>
<dbReference type="AlphaFoldDB" id="A0AB34IH46"/>
<proteinExistence type="predicted"/>
<reference evidence="5 6" key="1">
    <citation type="journal article" date="2024" name="Science">
        <title>Giant polyketide synthase enzymes in the biosynthesis of giant marine polyether toxins.</title>
        <authorList>
            <person name="Fallon T.R."/>
            <person name="Shende V.V."/>
            <person name="Wierzbicki I.H."/>
            <person name="Pendleton A.L."/>
            <person name="Watervoot N.F."/>
            <person name="Auber R.P."/>
            <person name="Gonzalez D.J."/>
            <person name="Wisecaver J.H."/>
            <person name="Moore B.S."/>
        </authorList>
    </citation>
    <scope>NUCLEOTIDE SEQUENCE [LARGE SCALE GENOMIC DNA]</scope>
    <source>
        <strain evidence="5 6">12B1</strain>
    </source>
</reference>
<accession>A0AB34IH46</accession>
<keyword evidence="6" id="KW-1185">Reference proteome</keyword>